<dbReference type="Pfam" id="PF07103">
    <property type="entry name" value="DUF1365"/>
    <property type="match status" value="1"/>
</dbReference>
<feature type="region of interest" description="Disordered" evidence="1">
    <location>
        <begin position="247"/>
        <end position="266"/>
    </location>
</feature>
<dbReference type="PANTHER" id="PTHR33973:SF4">
    <property type="entry name" value="OS07G0153300 PROTEIN"/>
    <property type="match status" value="1"/>
</dbReference>
<sequence length="611" mass="69982">MDIARGMPWHSAPLGILTLSYYLLFGNLGDAYLLCFWTLLFRWQRGTTLIPIYDGHSLGVNGLLWALTVAVASYVLIKAWTRSGRHVKLRQWSGPTKPLLFPCRTTHTRLFPKKHSFTYSYLMVGVPVGWEGSAGGMISTASRDVASTGWYQIHAADYLERGNGHLGLRGKLDDYLKSQGADPSCYPYAYLVTAAKFLGYHFNPISFWYLYSAERDMTAMVLEVNNTFGERRMYFLTSSDAAERIIKGPSVPDTGGLEDKTRRGPASSTLRQAWPKDFHVSPFNSRKGGYSLVARDPFAPMLEGVGRINNTINMSSSKSHPKLTARIFSEGDAIDPVSMGMWQKLKFLTAWWWVGFVTFPRIVKEAGVLLFKRKLHVWYRPEPLRQSMGRLADETERQLEPMFRRYLEYLVSQCPTPLAIRYIPSGLADSQIETFTSPAAHNDNSVDELDFKVLTPVFYSRFVYYAHDLEALFCELNESCTIWVSRPDLIPKLVFKKPPPTLRLSSYFDYGYFKLIQKMRRRPERIVRPMTSTQVPTEFSTPNTKKTDIRDFRISSMDGYVLSNEEEDCRKLYRSLVLKLFIADQVAMGSMDLLWLESFIFRTVLAWIATR</sequence>
<dbReference type="EMBL" id="JAFIMR010000008">
    <property type="protein sequence ID" value="KAI1875368.1"/>
    <property type="molecule type" value="Genomic_DNA"/>
</dbReference>
<feature type="transmembrane region" description="Helical" evidence="2">
    <location>
        <begin position="63"/>
        <end position="81"/>
    </location>
</feature>
<accession>A0A9Q0ARL9</accession>
<name>A0A9Q0ARL9_9PEZI</name>
<keyword evidence="2" id="KW-0812">Transmembrane</keyword>
<organism evidence="3 4">
    <name type="scientific">Neoarthrinium moseri</name>
    <dbReference type="NCBI Taxonomy" id="1658444"/>
    <lineage>
        <taxon>Eukaryota</taxon>
        <taxon>Fungi</taxon>
        <taxon>Dikarya</taxon>
        <taxon>Ascomycota</taxon>
        <taxon>Pezizomycotina</taxon>
        <taxon>Sordariomycetes</taxon>
        <taxon>Xylariomycetidae</taxon>
        <taxon>Amphisphaeriales</taxon>
        <taxon>Apiosporaceae</taxon>
        <taxon>Neoarthrinium</taxon>
    </lineage>
</organism>
<comment type="caution">
    <text evidence="3">The sequence shown here is derived from an EMBL/GenBank/DDBJ whole genome shotgun (WGS) entry which is preliminary data.</text>
</comment>
<evidence type="ECO:0000313" key="4">
    <source>
        <dbReference type="Proteomes" id="UP000829685"/>
    </source>
</evidence>
<dbReference type="InterPro" id="IPR010775">
    <property type="entry name" value="DUF1365"/>
</dbReference>
<evidence type="ECO:0008006" key="5">
    <source>
        <dbReference type="Google" id="ProtNLM"/>
    </source>
</evidence>
<keyword evidence="2" id="KW-1133">Transmembrane helix</keyword>
<keyword evidence="2" id="KW-0472">Membrane</keyword>
<proteinExistence type="predicted"/>
<dbReference type="AlphaFoldDB" id="A0A9Q0ARL9"/>
<feature type="transmembrane region" description="Helical" evidence="2">
    <location>
        <begin position="21"/>
        <end position="43"/>
    </location>
</feature>
<evidence type="ECO:0000256" key="1">
    <source>
        <dbReference type="SAM" id="MobiDB-lite"/>
    </source>
</evidence>
<evidence type="ECO:0000256" key="2">
    <source>
        <dbReference type="SAM" id="Phobius"/>
    </source>
</evidence>
<gene>
    <name evidence="3" type="ORF">JX265_004426</name>
</gene>
<protein>
    <recommendedName>
        <fullName evidence="5">DNA-binding WRKY domain-containing protein</fullName>
    </recommendedName>
</protein>
<dbReference type="PANTHER" id="PTHR33973">
    <property type="entry name" value="OS07G0153300 PROTEIN"/>
    <property type="match status" value="1"/>
</dbReference>
<keyword evidence="4" id="KW-1185">Reference proteome</keyword>
<reference evidence="3" key="1">
    <citation type="submission" date="2021-03" db="EMBL/GenBank/DDBJ databases">
        <title>Revisited historic fungal species revealed as producer of novel bioactive compounds through whole genome sequencing and comparative genomics.</title>
        <authorList>
            <person name="Vignolle G.A."/>
            <person name="Hochenegger N."/>
            <person name="Mach R.L."/>
            <person name="Mach-Aigner A.R."/>
            <person name="Javad Rahimi M."/>
            <person name="Salim K.A."/>
            <person name="Chan C.M."/>
            <person name="Lim L.B.L."/>
            <person name="Cai F."/>
            <person name="Druzhinina I.S."/>
            <person name="U'Ren J.M."/>
            <person name="Derntl C."/>
        </authorList>
    </citation>
    <scope>NUCLEOTIDE SEQUENCE</scope>
    <source>
        <strain evidence="3">TUCIM 5799</strain>
    </source>
</reference>
<evidence type="ECO:0000313" key="3">
    <source>
        <dbReference type="EMBL" id="KAI1875368.1"/>
    </source>
</evidence>
<dbReference type="Proteomes" id="UP000829685">
    <property type="component" value="Unassembled WGS sequence"/>
</dbReference>